<dbReference type="AlphaFoldDB" id="A0A4U9UWF3"/>
<reference evidence="1" key="1">
    <citation type="submission" date="2019-05" db="EMBL/GenBank/DDBJ databases">
        <authorList>
            <consortium name="Pathogen Informatics"/>
        </authorList>
    </citation>
    <scope>NUCLEOTIDE SEQUENCE [LARGE SCALE GENOMIC DNA]</scope>
    <source>
        <strain evidence="1">NCTC12965</strain>
    </source>
</reference>
<name>A0A4U9UWF3_SERFO</name>
<organism evidence="1">
    <name type="scientific">Serratia fonticola</name>
    <dbReference type="NCBI Taxonomy" id="47917"/>
    <lineage>
        <taxon>Bacteria</taxon>
        <taxon>Pseudomonadati</taxon>
        <taxon>Pseudomonadota</taxon>
        <taxon>Gammaproteobacteria</taxon>
        <taxon>Enterobacterales</taxon>
        <taxon>Yersiniaceae</taxon>
        <taxon>Serratia</taxon>
    </lineage>
</organism>
<dbReference type="EMBL" id="CABEEZ010000076">
    <property type="protein sequence ID" value="VTR34484.1"/>
    <property type="molecule type" value="Genomic_DNA"/>
</dbReference>
<protein>
    <submittedName>
        <fullName evidence="1">Uncharacterized protein</fullName>
    </submittedName>
</protein>
<proteinExistence type="predicted"/>
<accession>A0A4U9UWF3</accession>
<sequence>MAIDLMSLQVFQHVQAIFKGGFDGDITVFINQISQLLLGEKLIFHNDGFS</sequence>
<evidence type="ECO:0000313" key="1">
    <source>
        <dbReference type="EMBL" id="VTR34484.1"/>
    </source>
</evidence>
<gene>
    <name evidence="1" type="ORF">NCTC12965_03639</name>
</gene>